<dbReference type="InterPro" id="IPR022627">
    <property type="entry name" value="DUF3502"/>
</dbReference>
<feature type="signal peptide" evidence="1">
    <location>
        <begin position="1"/>
        <end position="27"/>
    </location>
</feature>
<proteinExistence type="predicted"/>
<dbReference type="RefSeq" id="WP_314796495.1">
    <property type="nucleotide sequence ID" value="NZ_CP130319.1"/>
</dbReference>
<dbReference type="KEGG" id="proo:MJB10_16765"/>
<keyword evidence="1" id="KW-0732">Signal</keyword>
<dbReference type="SUPFAM" id="SSF53850">
    <property type="entry name" value="Periplasmic binding protein-like II"/>
    <property type="match status" value="1"/>
</dbReference>
<dbReference type="PANTHER" id="PTHR43649">
    <property type="entry name" value="ARABINOSE-BINDING PROTEIN-RELATED"/>
    <property type="match status" value="1"/>
</dbReference>
<organism evidence="3 4">
    <name type="scientific">Paenibacillus roseopurpureus</name>
    <dbReference type="NCBI Taxonomy" id="2918901"/>
    <lineage>
        <taxon>Bacteria</taxon>
        <taxon>Bacillati</taxon>
        <taxon>Bacillota</taxon>
        <taxon>Bacilli</taxon>
        <taxon>Bacillales</taxon>
        <taxon>Paenibacillaceae</taxon>
        <taxon>Paenibacillus</taxon>
    </lineage>
</organism>
<dbReference type="PANTHER" id="PTHR43649:SF17">
    <property type="entry name" value="ABC TRANSPORTER SOLUTE BINDING PROTEIN-SUGAR TRANSPORT"/>
    <property type="match status" value="1"/>
</dbReference>
<reference evidence="3" key="1">
    <citation type="submission" date="2022-02" db="EMBL/GenBank/DDBJ databases">
        <title>Paenibacillus sp. MBLB1832 Whole Genome Shotgun Sequencing.</title>
        <authorList>
            <person name="Hwang C.Y."/>
            <person name="Cho E.-S."/>
            <person name="Seo M.-J."/>
        </authorList>
    </citation>
    <scope>NUCLEOTIDE SEQUENCE</scope>
    <source>
        <strain evidence="3">MBLB1832</strain>
    </source>
</reference>
<dbReference type="AlphaFoldDB" id="A0AA96LJ34"/>
<feature type="chain" id="PRO_5041649121" evidence="1">
    <location>
        <begin position="28"/>
        <end position="510"/>
    </location>
</feature>
<name>A0AA96LJ34_9BACL</name>
<evidence type="ECO:0000313" key="4">
    <source>
        <dbReference type="Proteomes" id="UP001304650"/>
    </source>
</evidence>
<evidence type="ECO:0000313" key="3">
    <source>
        <dbReference type="EMBL" id="WNR42767.1"/>
    </source>
</evidence>
<dbReference type="Proteomes" id="UP001304650">
    <property type="component" value="Chromosome"/>
</dbReference>
<dbReference type="InterPro" id="IPR050490">
    <property type="entry name" value="Bact_solute-bd_prot1"/>
</dbReference>
<feature type="domain" description="DUF3502" evidence="2">
    <location>
        <begin position="442"/>
        <end position="508"/>
    </location>
</feature>
<evidence type="ECO:0000259" key="2">
    <source>
        <dbReference type="Pfam" id="PF12010"/>
    </source>
</evidence>
<sequence length="510" mass="56291">MFKTLKLVRPILLAGSMLLAISMMHSACDSNTMHKSPAAKPAVTAEALPEVKLTWYFPGNFPQPEQDKVFTEVNKVLKAKINATVDFKPFAFGDYDQKMQVVIASGEPYDIAFTSSWIANFNQNVARGAFLPLDDLLVTYAPKTYASVPKVMWDAAKVKGNIYGFVNQQISARTPALMFPKDLVDKYKFDLSSVSGKMNMDTLHLLEPYVTSVHKDDAKKAFITSFDQAGSELFNLDAISGFNVPGAVAYSDESLKVINQFETPQAKKFAATMRDWNAKGLLNSKDRISKKKDEWTDAKAGKWAVNLGGAFKPGGDVGETAQAGYPMVDAPAGTPHLTTSAITAAMQGINRNSRNPERAMMVLELLNTDKDLYNLLNFGMKDVHFKIDGDGFMIPGENQKAYNPQVPWMFATNFLANVEKGMPKTVWEDTKKMNETATASKLLGFNFDAAPVKSEIAKSSAVYDEYSRSIELGIASIDKYNEFLVKLKTAGSDKIIAEMQKQVDAWKASK</sequence>
<dbReference type="Gene3D" id="3.40.190.10">
    <property type="entry name" value="Periplasmic binding protein-like II"/>
    <property type="match status" value="2"/>
</dbReference>
<evidence type="ECO:0000256" key="1">
    <source>
        <dbReference type="SAM" id="SignalP"/>
    </source>
</evidence>
<dbReference type="EMBL" id="CP130319">
    <property type="protein sequence ID" value="WNR42767.1"/>
    <property type="molecule type" value="Genomic_DNA"/>
</dbReference>
<accession>A0AA96LJ34</accession>
<keyword evidence="4" id="KW-1185">Reference proteome</keyword>
<gene>
    <name evidence="3" type="ORF">MJB10_16765</name>
</gene>
<protein>
    <submittedName>
        <fullName evidence="3">ABC transporter substrate-binding protein</fullName>
    </submittedName>
</protein>
<dbReference type="Pfam" id="PF12010">
    <property type="entry name" value="DUF3502"/>
    <property type="match status" value="1"/>
</dbReference>